<dbReference type="InterPro" id="IPR042094">
    <property type="entry name" value="T2SS_GspF_sf"/>
</dbReference>
<dbReference type="PANTHER" id="PTHR30012">
    <property type="entry name" value="GENERAL SECRETION PATHWAY PROTEIN"/>
    <property type="match status" value="1"/>
</dbReference>
<keyword evidence="10" id="KW-1185">Reference proteome</keyword>
<dbReference type="RefSeq" id="WP_013294241.1">
    <property type="nucleotide sequence ID" value="NC_014394.1"/>
</dbReference>
<feature type="transmembrane region" description="Helical" evidence="7">
    <location>
        <begin position="371"/>
        <end position="391"/>
    </location>
</feature>
<feature type="domain" description="Type II secretion system protein GspF" evidence="8">
    <location>
        <begin position="268"/>
        <end position="389"/>
    </location>
</feature>
<name>D9SJD0_GALCS</name>
<evidence type="ECO:0000256" key="4">
    <source>
        <dbReference type="ARBA" id="ARBA00022692"/>
    </source>
</evidence>
<dbReference type="PANTHER" id="PTHR30012:SF0">
    <property type="entry name" value="TYPE II SECRETION SYSTEM PROTEIN F-RELATED"/>
    <property type="match status" value="1"/>
</dbReference>
<dbReference type="InterPro" id="IPR003004">
    <property type="entry name" value="GspF/PilC"/>
</dbReference>
<dbReference type="HOGENOM" id="CLU_035032_2_1_4"/>
<dbReference type="AlphaFoldDB" id="D9SJD0"/>
<dbReference type="Proteomes" id="UP000001235">
    <property type="component" value="Chromosome"/>
</dbReference>
<keyword evidence="6 7" id="KW-0472">Membrane</keyword>
<keyword evidence="5 7" id="KW-1133">Transmembrane helix</keyword>
<evidence type="ECO:0000256" key="2">
    <source>
        <dbReference type="ARBA" id="ARBA00005745"/>
    </source>
</evidence>
<feature type="transmembrane region" description="Helical" evidence="7">
    <location>
        <begin position="162"/>
        <end position="184"/>
    </location>
</feature>
<dbReference type="eggNOG" id="COG1459">
    <property type="taxonomic scope" value="Bacteria"/>
</dbReference>
<comment type="subcellular location">
    <subcellularLocation>
        <location evidence="1">Cell membrane</location>
        <topology evidence="1">Multi-pass membrane protein</topology>
    </subcellularLocation>
</comment>
<dbReference type="EMBL" id="CP002159">
    <property type="protein sequence ID" value="ADL56318.1"/>
    <property type="molecule type" value="Genomic_DNA"/>
</dbReference>
<dbReference type="InterPro" id="IPR018076">
    <property type="entry name" value="T2SS_GspF_dom"/>
</dbReference>
<evidence type="ECO:0000313" key="10">
    <source>
        <dbReference type="Proteomes" id="UP000001235"/>
    </source>
</evidence>
<proteinExistence type="inferred from homology"/>
<keyword evidence="4 7" id="KW-0812">Transmembrane</keyword>
<dbReference type="Pfam" id="PF00482">
    <property type="entry name" value="T2SSF"/>
    <property type="match status" value="2"/>
</dbReference>
<dbReference type="KEGG" id="gca:Galf_2315"/>
<feature type="transmembrane region" description="Helical" evidence="7">
    <location>
        <begin position="216"/>
        <end position="235"/>
    </location>
</feature>
<evidence type="ECO:0000256" key="5">
    <source>
        <dbReference type="ARBA" id="ARBA00022989"/>
    </source>
</evidence>
<evidence type="ECO:0000313" key="9">
    <source>
        <dbReference type="EMBL" id="ADL56318.1"/>
    </source>
</evidence>
<dbReference type="PRINTS" id="PR00812">
    <property type="entry name" value="BCTERIALGSPF"/>
</dbReference>
<evidence type="ECO:0000256" key="1">
    <source>
        <dbReference type="ARBA" id="ARBA00004651"/>
    </source>
</evidence>
<keyword evidence="3" id="KW-1003">Cell membrane</keyword>
<dbReference type="Gene3D" id="1.20.81.30">
    <property type="entry name" value="Type II secretion system (T2SS), domain F"/>
    <property type="match status" value="2"/>
</dbReference>
<sequence length="400" mass="44716">MPLYRYRAVDKQGRVTKGETDALNEFDLTAQLKKNDLELIRASSNKSRKHSVHKLSRRDLIQFLFQLEMLLRAGVPIQAILSDLRETSETPHIKALCANLYEKIDSGSTISEAFAANPGIFPELVVNLIRAGEGTGQLPYVLQEIVASLKWQDELVSKTRQLLTYPAFVTLVVGSVVVFLMTYLVPQILGFVANMGGTIPLQTVVLLWVSDKFVRYWWIIVPAPFVIIVLILILSKMSYRFRRMMHAAQLRIPYVGTIIKKIILARISDTLGLTYRTGIPVLDGLVYCRNISGNIVVQEALDLARTDIANGAPISRGFSAQKLFPPLVIRMIRVGEETGDLAGSLKNISYFYNRDINDSISRVQALIEPTLTIVLGIILGWIMMAVLGPIYDTIAKLKLT</sequence>
<dbReference type="OrthoDB" id="9805682at2"/>
<evidence type="ECO:0000256" key="3">
    <source>
        <dbReference type="ARBA" id="ARBA00022475"/>
    </source>
</evidence>
<accession>D9SJD0</accession>
<reference evidence="9 10" key="1">
    <citation type="submission" date="2010-08" db="EMBL/GenBank/DDBJ databases">
        <title>Complete sequence of Gallionella capsiferriformans ES-2.</title>
        <authorList>
            <consortium name="US DOE Joint Genome Institute"/>
            <person name="Lucas S."/>
            <person name="Copeland A."/>
            <person name="Lapidus A."/>
            <person name="Cheng J.-F."/>
            <person name="Bruce D."/>
            <person name="Goodwin L."/>
            <person name="Pitluck S."/>
            <person name="Chertkov O."/>
            <person name="Davenport K.W."/>
            <person name="Detter J.C."/>
            <person name="Han C."/>
            <person name="Tapia R."/>
            <person name="Land M."/>
            <person name="Hauser L."/>
            <person name="Chang Y.-J."/>
            <person name="Jeffries C."/>
            <person name="Kyrpides N."/>
            <person name="Ivanova N."/>
            <person name="Mikhailova N."/>
            <person name="Shelobolina E.S."/>
            <person name="Picardal F."/>
            <person name="Roden E."/>
            <person name="Emerson D."/>
            <person name="Woyke T."/>
        </authorList>
    </citation>
    <scope>NUCLEOTIDE SEQUENCE [LARGE SCALE GENOMIC DNA]</scope>
    <source>
        <strain evidence="9 10">ES-2</strain>
    </source>
</reference>
<protein>
    <submittedName>
        <fullName evidence="9">Type II secretion system F domain</fullName>
    </submittedName>
</protein>
<organism evidence="9 10">
    <name type="scientific">Gallionella capsiferriformans (strain ES-2)</name>
    <name type="common">Gallionella ferruginea capsiferriformans (strain ES-2)</name>
    <dbReference type="NCBI Taxonomy" id="395494"/>
    <lineage>
        <taxon>Bacteria</taxon>
        <taxon>Pseudomonadati</taxon>
        <taxon>Pseudomonadota</taxon>
        <taxon>Betaproteobacteria</taxon>
        <taxon>Nitrosomonadales</taxon>
        <taxon>Gallionellaceae</taxon>
        <taxon>Gallionella</taxon>
    </lineage>
</organism>
<comment type="similarity">
    <text evidence="2">Belongs to the GSP F family.</text>
</comment>
<dbReference type="GO" id="GO:0005886">
    <property type="term" value="C:plasma membrane"/>
    <property type="evidence" value="ECO:0007669"/>
    <property type="project" value="UniProtKB-SubCell"/>
</dbReference>
<evidence type="ECO:0000256" key="7">
    <source>
        <dbReference type="SAM" id="Phobius"/>
    </source>
</evidence>
<gene>
    <name evidence="9" type="ordered locus">Galf_2315</name>
</gene>
<feature type="domain" description="Type II secretion system protein GspF" evidence="8">
    <location>
        <begin position="63"/>
        <end position="186"/>
    </location>
</feature>
<evidence type="ECO:0000259" key="8">
    <source>
        <dbReference type="Pfam" id="PF00482"/>
    </source>
</evidence>
<dbReference type="STRING" id="395494.Galf_2315"/>
<evidence type="ECO:0000256" key="6">
    <source>
        <dbReference type="ARBA" id="ARBA00023136"/>
    </source>
</evidence>